<dbReference type="InterPro" id="IPR005123">
    <property type="entry name" value="Oxoglu/Fe-dep_dioxygenase_dom"/>
</dbReference>
<dbReference type="Gene3D" id="2.60.40.780">
    <property type="entry name" value="von Hippel-Lindau disease tumour suppressor, beta domain"/>
    <property type="match status" value="1"/>
</dbReference>
<dbReference type="InterPro" id="IPR006620">
    <property type="entry name" value="Pro_4_hyd_alph"/>
</dbReference>
<dbReference type="GO" id="GO:0005783">
    <property type="term" value="C:endoplasmic reticulum"/>
    <property type="evidence" value="ECO:0007669"/>
    <property type="project" value="TreeGrafter"/>
</dbReference>
<evidence type="ECO:0000256" key="9">
    <source>
        <dbReference type="ARBA" id="ARBA00023004"/>
    </source>
</evidence>
<dbReference type="GO" id="GO:0004656">
    <property type="term" value="F:procollagen-proline 4-dioxygenase activity"/>
    <property type="evidence" value="ECO:0007669"/>
    <property type="project" value="TreeGrafter"/>
</dbReference>
<evidence type="ECO:0000256" key="1">
    <source>
        <dbReference type="ARBA" id="ARBA00001961"/>
    </source>
</evidence>
<dbReference type="GO" id="GO:0005506">
    <property type="term" value="F:iron ion binding"/>
    <property type="evidence" value="ECO:0007669"/>
    <property type="project" value="InterPro"/>
</dbReference>
<keyword evidence="9" id="KW-0408">Iron</keyword>
<evidence type="ECO:0000256" key="2">
    <source>
        <dbReference type="ARBA" id="ARBA00004167"/>
    </source>
</evidence>
<dbReference type="InterPro" id="IPR044862">
    <property type="entry name" value="Pro_4_hyd_alph_FE2OG_OXY"/>
</dbReference>
<feature type="chain" id="PRO_5042134124" evidence="11">
    <location>
        <begin position="21"/>
        <end position="445"/>
    </location>
</feature>
<dbReference type="Pfam" id="PF13640">
    <property type="entry name" value="2OG-FeII_Oxy_3"/>
    <property type="match status" value="1"/>
</dbReference>
<dbReference type="Proteomes" id="UP001224775">
    <property type="component" value="Unassembled WGS sequence"/>
</dbReference>
<keyword evidence="8" id="KW-0560">Oxidoreductase</keyword>
<accession>A0AAD8YC55</accession>
<proteinExistence type="predicted"/>
<protein>
    <submittedName>
        <fullName evidence="14">Prolyl 4-hydroxylase alpha subunit-like protein</fullName>
    </submittedName>
</protein>
<dbReference type="EMBL" id="JATAAI010000009">
    <property type="protein sequence ID" value="KAK1743432.1"/>
    <property type="molecule type" value="Genomic_DNA"/>
</dbReference>
<dbReference type="Gene3D" id="2.60.120.620">
    <property type="entry name" value="q2cbj1_9rhob like domain"/>
    <property type="match status" value="1"/>
</dbReference>
<sequence>MKLFRLLALAAAVLPAPVAGSVSEATIDSSGNVITNDDTIDKTIGKNEELSTHVTNQSPFRSDIYWDDGEYGTLISTLDPEESASLNTYLGHQFFVTRHGVKEGLFVDEERLVFKVGQRNQQFYIPKNAATSTKLCQDRFSVCKDYSKNGGCQSSPGWMIVHCCESCDEALNASELIDPKKRCSKENLNTPEPVWKAGDLNKLFESWATNETLKDEFGLEVVSSPEPEKYRATWEKASEGAPWVVVFNNFLTDSEVADLIRGGEIEGFERSTDQGNINEVGEMEKVVSKTRTSSNAWCMHSCERLPGVRSATKKIEEVTGIPHVNYESFQLLNYEKNQFYRSHHDSSSTDTTPAGHRILTFFLYLSDVEEGGETYFNKLDLAVKPKKGKALVWPSVRDDNPTYWDARMFHEAKDVIKGKKMAANHWIHMNDYHTPNDWGCTGSFT</sequence>
<dbReference type="GO" id="GO:0031418">
    <property type="term" value="F:L-ascorbic acid binding"/>
    <property type="evidence" value="ECO:0007669"/>
    <property type="project" value="InterPro"/>
</dbReference>
<feature type="signal peptide" evidence="11">
    <location>
        <begin position="1"/>
        <end position="20"/>
    </location>
</feature>
<evidence type="ECO:0000256" key="3">
    <source>
        <dbReference type="ARBA" id="ARBA00004308"/>
    </source>
</evidence>
<dbReference type="GO" id="GO:0016020">
    <property type="term" value="C:membrane"/>
    <property type="evidence" value="ECO:0007669"/>
    <property type="project" value="UniProtKB-SubCell"/>
</dbReference>
<dbReference type="FunFam" id="2.60.120.620:FF:000031">
    <property type="entry name" value="Predicted protein"/>
    <property type="match status" value="1"/>
</dbReference>
<dbReference type="PROSITE" id="PS51471">
    <property type="entry name" value="FE2OG_OXY"/>
    <property type="match status" value="1"/>
</dbReference>
<keyword evidence="11" id="KW-0732">Signal</keyword>
<evidence type="ECO:0000313" key="15">
    <source>
        <dbReference type="Proteomes" id="UP001224775"/>
    </source>
</evidence>
<evidence type="ECO:0000256" key="10">
    <source>
        <dbReference type="ARBA" id="ARBA00023136"/>
    </source>
</evidence>
<dbReference type="SMART" id="SM00702">
    <property type="entry name" value="P4Hc"/>
    <property type="match status" value="1"/>
</dbReference>
<keyword evidence="10" id="KW-0472">Membrane</keyword>
<evidence type="ECO:0000313" key="14">
    <source>
        <dbReference type="EMBL" id="KAK1743432.1"/>
    </source>
</evidence>
<dbReference type="InterPro" id="IPR003582">
    <property type="entry name" value="ShKT_dom"/>
</dbReference>
<reference evidence="14" key="1">
    <citation type="submission" date="2023-06" db="EMBL/GenBank/DDBJ databases">
        <title>Survivors Of The Sea: Transcriptome response of Skeletonema marinoi to long-term dormancy.</title>
        <authorList>
            <person name="Pinder M.I.M."/>
            <person name="Kourtchenko O."/>
            <person name="Robertson E.K."/>
            <person name="Larsson T."/>
            <person name="Maumus F."/>
            <person name="Osuna-Cruz C.M."/>
            <person name="Vancaester E."/>
            <person name="Stenow R."/>
            <person name="Vandepoele K."/>
            <person name="Ploug H."/>
            <person name="Bruchert V."/>
            <person name="Godhe A."/>
            <person name="Topel M."/>
        </authorList>
    </citation>
    <scope>NUCLEOTIDE SEQUENCE</scope>
    <source>
        <strain evidence="14">R05AC</strain>
    </source>
</reference>
<evidence type="ECO:0000256" key="5">
    <source>
        <dbReference type="ARBA" id="ARBA00022723"/>
    </source>
</evidence>
<dbReference type="PANTHER" id="PTHR10869">
    <property type="entry name" value="PROLYL 4-HYDROXYLASE ALPHA SUBUNIT"/>
    <property type="match status" value="1"/>
</dbReference>
<keyword evidence="5" id="KW-0479">Metal-binding</keyword>
<comment type="caution">
    <text evidence="14">The sequence shown here is derived from an EMBL/GenBank/DDBJ whole genome shotgun (WGS) entry which is preliminary data.</text>
</comment>
<name>A0AAD8YC55_9STRA</name>
<dbReference type="AlphaFoldDB" id="A0AAD8YC55"/>
<evidence type="ECO:0000256" key="4">
    <source>
        <dbReference type="ARBA" id="ARBA00022692"/>
    </source>
</evidence>
<keyword evidence="15" id="KW-1185">Reference proteome</keyword>
<dbReference type="PROSITE" id="PS51670">
    <property type="entry name" value="SHKT"/>
    <property type="match status" value="1"/>
</dbReference>
<evidence type="ECO:0000256" key="7">
    <source>
        <dbReference type="ARBA" id="ARBA00022989"/>
    </source>
</evidence>
<keyword evidence="7" id="KW-1133">Transmembrane helix</keyword>
<gene>
    <name evidence="14" type="ORF">QTG54_006053</name>
</gene>
<evidence type="ECO:0000256" key="8">
    <source>
        <dbReference type="ARBA" id="ARBA00023002"/>
    </source>
</evidence>
<dbReference type="PANTHER" id="PTHR10869:SF233">
    <property type="entry name" value="FE2OG DIOXYGENASE DOMAIN-CONTAINING PROTEIN"/>
    <property type="match status" value="1"/>
</dbReference>
<keyword evidence="6" id="KW-0223">Dioxygenase</keyword>
<evidence type="ECO:0000256" key="6">
    <source>
        <dbReference type="ARBA" id="ARBA00022964"/>
    </source>
</evidence>
<comment type="cofactor">
    <cofactor evidence="1">
        <name>L-ascorbate</name>
        <dbReference type="ChEBI" id="CHEBI:38290"/>
    </cofactor>
</comment>
<dbReference type="InterPro" id="IPR037140">
    <property type="entry name" value="VHL_beta_dom_sf"/>
</dbReference>
<feature type="domain" description="Fe2OG dioxygenase" evidence="12">
    <location>
        <begin position="325"/>
        <end position="429"/>
    </location>
</feature>
<feature type="domain" description="ShKT" evidence="13">
    <location>
        <begin position="136"/>
        <end position="172"/>
    </location>
</feature>
<keyword evidence="4" id="KW-0812">Transmembrane</keyword>
<dbReference type="InterPro" id="IPR045054">
    <property type="entry name" value="P4HA-like"/>
</dbReference>
<evidence type="ECO:0000259" key="12">
    <source>
        <dbReference type="PROSITE" id="PS51471"/>
    </source>
</evidence>
<organism evidence="14 15">
    <name type="scientific">Skeletonema marinoi</name>
    <dbReference type="NCBI Taxonomy" id="267567"/>
    <lineage>
        <taxon>Eukaryota</taxon>
        <taxon>Sar</taxon>
        <taxon>Stramenopiles</taxon>
        <taxon>Ochrophyta</taxon>
        <taxon>Bacillariophyta</taxon>
        <taxon>Coscinodiscophyceae</taxon>
        <taxon>Thalassiosirophycidae</taxon>
        <taxon>Thalassiosirales</taxon>
        <taxon>Skeletonemataceae</taxon>
        <taxon>Skeletonema</taxon>
        <taxon>Skeletonema marinoi-dohrnii complex</taxon>
    </lineage>
</organism>
<comment type="subcellular location">
    <subcellularLocation>
        <location evidence="3">Endomembrane system</location>
    </subcellularLocation>
    <subcellularLocation>
        <location evidence="2">Membrane</location>
        <topology evidence="2">Single-pass membrane protein</topology>
    </subcellularLocation>
</comment>
<evidence type="ECO:0000259" key="13">
    <source>
        <dbReference type="PROSITE" id="PS51670"/>
    </source>
</evidence>
<evidence type="ECO:0000256" key="11">
    <source>
        <dbReference type="SAM" id="SignalP"/>
    </source>
</evidence>